<proteinExistence type="predicted"/>
<dbReference type="EMBL" id="BSXS01005300">
    <property type="protein sequence ID" value="GME84163.1"/>
    <property type="molecule type" value="Genomic_DNA"/>
</dbReference>
<gene>
    <name evidence="1" type="ORF">Amon02_000665100</name>
</gene>
<keyword evidence="2" id="KW-1185">Reference proteome</keyword>
<accession>A0ACB5T9D6</accession>
<organism evidence="1 2">
    <name type="scientific">Ambrosiozyma monospora</name>
    <name type="common">Yeast</name>
    <name type="synonym">Endomycopsis monosporus</name>
    <dbReference type="NCBI Taxonomy" id="43982"/>
    <lineage>
        <taxon>Eukaryota</taxon>
        <taxon>Fungi</taxon>
        <taxon>Dikarya</taxon>
        <taxon>Ascomycota</taxon>
        <taxon>Saccharomycotina</taxon>
        <taxon>Pichiomycetes</taxon>
        <taxon>Pichiales</taxon>
        <taxon>Pichiaceae</taxon>
        <taxon>Ambrosiozyma</taxon>
    </lineage>
</organism>
<protein>
    <submittedName>
        <fullName evidence="1">Unnamed protein product</fullName>
    </submittedName>
</protein>
<sequence>MISHSSASCNLARLHLTDTDTSSGPPPPLPPPPPKQLLQNLKPIKYRYPVTYDHDTLLSLAQELNQNQHNTGALGHHSHSRNSSFQHYPLQKHTIKLGTRSIYDELPSTPPPRAKTETSMDSIDRITAMSPLSPKSPLLFPSTSGATPMLKITSPVVSPSHVAVNNTTSTTKSSLLLPLDDLTLSPSPTSKKHNDLKKLKPLEINTKPKKPSMGGSLSASLELTPKKRRESSSSSVLSPKSKSPKGHQKSSSFSSFTSSMSKLISTVTPTSPIKHKRSKSAIALGGLGGGALSSASTTSSTSTNSRSSFSSSSHIEFKLKSHHHHHHHHTHSRSTSASAIRQLNHARTPSTASTKSLQLKKAHARSASTASGKSFSISPSSTTASTSSASTPIKKTQSRNLSTSSASTSGSSPMSPYSPDSSLFTSSEDERSSPASSLNEETTCDDLDSPSPIDLHPEPETDSESVSVSYTEPEYESKPLLLSSEVKSIVDNLPEGLTHSMSKFDGKQYPEFWQLTQENCRTLAQWNELEFKKQGKIFEFFLLLKRIRFNTKRMVNHYGPGLMKGNSKLSSKQLKACKLAFDSLGEFNADLKKLVVFQLKPCYDYTFFVNDYQVLKIALSWFGELAGSCPPSSALTFKSKSFIQTFKT</sequence>
<dbReference type="Proteomes" id="UP001165064">
    <property type="component" value="Unassembled WGS sequence"/>
</dbReference>
<name>A0ACB5T9D6_AMBMO</name>
<evidence type="ECO:0000313" key="2">
    <source>
        <dbReference type="Proteomes" id="UP001165064"/>
    </source>
</evidence>
<reference evidence="1" key="1">
    <citation type="submission" date="2023-04" db="EMBL/GenBank/DDBJ databases">
        <title>Ambrosiozyma monospora NBRC 10751.</title>
        <authorList>
            <person name="Ichikawa N."/>
            <person name="Sato H."/>
            <person name="Tonouchi N."/>
        </authorList>
    </citation>
    <scope>NUCLEOTIDE SEQUENCE</scope>
    <source>
        <strain evidence="1">NBRC 10751</strain>
    </source>
</reference>
<evidence type="ECO:0000313" key="1">
    <source>
        <dbReference type="EMBL" id="GME84163.1"/>
    </source>
</evidence>
<comment type="caution">
    <text evidence="1">The sequence shown here is derived from an EMBL/GenBank/DDBJ whole genome shotgun (WGS) entry which is preliminary data.</text>
</comment>